<comment type="similarity">
    <text evidence="7">Belongs to the glycosyl hydrolase 24 family.</text>
</comment>
<dbReference type="KEGG" id="cch:Cag_0702"/>
<dbReference type="InterPro" id="IPR033907">
    <property type="entry name" value="Endolysin_autolysin"/>
</dbReference>
<dbReference type="InterPro" id="IPR023346">
    <property type="entry name" value="Lysozyme-like_dom_sf"/>
</dbReference>
<evidence type="ECO:0000256" key="3">
    <source>
        <dbReference type="ARBA" id="ARBA00022638"/>
    </source>
</evidence>
<dbReference type="STRING" id="340177.Cag_0702"/>
<evidence type="ECO:0000256" key="4">
    <source>
        <dbReference type="ARBA" id="ARBA00022801"/>
    </source>
</evidence>
<evidence type="ECO:0000256" key="1">
    <source>
        <dbReference type="ARBA" id="ARBA00000632"/>
    </source>
</evidence>
<dbReference type="EMBL" id="CP000108">
    <property type="protein sequence ID" value="ABB27973.1"/>
    <property type="molecule type" value="Genomic_DNA"/>
</dbReference>
<dbReference type="eggNOG" id="COG3772">
    <property type="taxonomic scope" value="Bacteria"/>
</dbReference>
<organism evidence="8">
    <name type="scientific">Chlorobium chlorochromatii (strain CaD3)</name>
    <dbReference type="NCBI Taxonomy" id="340177"/>
    <lineage>
        <taxon>Bacteria</taxon>
        <taxon>Pseudomonadati</taxon>
        <taxon>Chlorobiota</taxon>
        <taxon>Chlorobiia</taxon>
        <taxon>Chlorobiales</taxon>
        <taxon>Chlorobiaceae</taxon>
        <taxon>Chlorobium/Pelodictyon group</taxon>
        <taxon>Chlorobium</taxon>
    </lineage>
</organism>
<evidence type="ECO:0000256" key="5">
    <source>
        <dbReference type="ARBA" id="ARBA00023200"/>
    </source>
</evidence>
<dbReference type="PANTHER" id="PTHR38107">
    <property type="match status" value="1"/>
</dbReference>
<evidence type="ECO:0000313" key="8">
    <source>
        <dbReference type="EMBL" id="ABB27973.1"/>
    </source>
</evidence>
<dbReference type="GO" id="GO:0003796">
    <property type="term" value="F:lysozyme activity"/>
    <property type="evidence" value="ECO:0007669"/>
    <property type="project" value="UniProtKB-EC"/>
</dbReference>
<dbReference type="InterPro" id="IPR034690">
    <property type="entry name" value="Endolysin_T4_type"/>
</dbReference>
<sequence>MQTSDNGLNIIRQYEGLRLKTYFCPAGKLTIGYGHTGTDVTSGMSITEAQANELLQEDVKRFATSVNKMVTTEVTQGMFDALISFSYNIGAGNLQKSTLLKKLNAGDKQGAADEFLKWNKSNGKPLAGLTARRTAERELFLA</sequence>
<dbReference type="Gene3D" id="1.10.530.40">
    <property type="match status" value="1"/>
</dbReference>
<reference evidence="8" key="1">
    <citation type="submission" date="2005-08" db="EMBL/GenBank/DDBJ databases">
        <title>Complete sequence of Chlorobium chlorochromatii CaD3.</title>
        <authorList>
            <person name="Copeland A."/>
            <person name="Lucas S."/>
            <person name="Lapidus A."/>
            <person name="Barry K."/>
            <person name="Detter J.C."/>
            <person name="Glavina T."/>
            <person name="Hammon N."/>
            <person name="Israni S."/>
            <person name="Pitluck S."/>
            <person name="Bryant D."/>
            <person name="Schmutz J."/>
            <person name="Larimer F."/>
            <person name="Land M."/>
            <person name="Kyrpides N."/>
            <person name="Ivanova N."/>
            <person name="Richardson P."/>
        </authorList>
    </citation>
    <scope>NUCLEOTIDE SEQUENCE [LARGE SCALE GENOMIC DNA]</scope>
    <source>
        <strain evidence="8">CaD3</strain>
    </source>
</reference>
<dbReference type="InterPro" id="IPR051018">
    <property type="entry name" value="Bacteriophage_GH24"/>
</dbReference>
<dbReference type="OrthoDB" id="5327667at2"/>
<dbReference type="CDD" id="cd00737">
    <property type="entry name" value="lyz_endolysin_autolysin"/>
    <property type="match status" value="1"/>
</dbReference>
<dbReference type="EC" id="3.2.1.17" evidence="7"/>
<gene>
    <name evidence="8" type="ordered locus">Cag_0702</name>
</gene>
<dbReference type="AlphaFoldDB" id="Q3ASQ2"/>
<dbReference type="InterPro" id="IPR002196">
    <property type="entry name" value="Glyco_hydro_24"/>
</dbReference>
<dbReference type="HAMAP" id="MF_04110">
    <property type="entry name" value="ENDOLYSIN_T4"/>
    <property type="match status" value="1"/>
</dbReference>
<dbReference type="CAZy" id="GH24">
    <property type="family name" value="Glycoside Hydrolase Family 24"/>
</dbReference>
<dbReference type="GO" id="GO:0016998">
    <property type="term" value="P:cell wall macromolecule catabolic process"/>
    <property type="evidence" value="ECO:0007669"/>
    <property type="project" value="InterPro"/>
</dbReference>
<dbReference type="PANTHER" id="PTHR38107:SF3">
    <property type="entry name" value="LYSOZYME RRRD-RELATED"/>
    <property type="match status" value="1"/>
</dbReference>
<comment type="catalytic activity">
    <reaction evidence="1 7">
        <text>Hydrolysis of (1-&gt;4)-beta-linkages between N-acetylmuramic acid and N-acetyl-D-glucosamine residues in a peptidoglycan and between N-acetyl-D-glucosamine residues in chitodextrins.</text>
        <dbReference type="EC" id="3.2.1.17"/>
    </reaction>
</comment>
<keyword evidence="3 7" id="KW-0081">Bacteriolytic enzyme</keyword>
<name>Q3ASQ2_CHLCH</name>
<keyword evidence="6 7" id="KW-0326">Glycosidase</keyword>
<dbReference type="SUPFAM" id="SSF53955">
    <property type="entry name" value="Lysozyme-like"/>
    <property type="match status" value="1"/>
</dbReference>
<evidence type="ECO:0000256" key="7">
    <source>
        <dbReference type="RuleBase" id="RU003788"/>
    </source>
</evidence>
<dbReference type="InterPro" id="IPR023347">
    <property type="entry name" value="Lysozyme_dom_sf"/>
</dbReference>
<keyword evidence="4 7" id="KW-0378">Hydrolase</keyword>
<protein>
    <recommendedName>
        <fullName evidence="7">Lysozyme</fullName>
        <ecNumber evidence="7">3.2.1.17</ecNumber>
    </recommendedName>
</protein>
<dbReference type="HOGENOM" id="CLU_091641_3_3_10"/>
<keyword evidence="2 7" id="KW-0929">Antimicrobial</keyword>
<dbReference type="GO" id="GO:0042742">
    <property type="term" value="P:defense response to bacterium"/>
    <property type="evidence" value="ECO:0007669"/>
    <property type="project" value="UniProtKB-KW"/>
</dbReference>
<proteinExistence type="inferred from homology"/>
<accession>Q3ASQ2</accession>
<evidence type="ECO:0000256" key="2">
    <source>
        <dbReference type="ARBA" id="ARBA00022529"/>
    </source>
</evidence>
<keyword evidence="5" id="KW-1035">Host cytoplasm</keyword>
<evidence type="ECO:0000256" key="6">
    <source>
        <dbReference type="ARBA" id="ARBA00023295"/>
    </source>
</evidence>
<dbReference type="Pfam" id="PF00959">
    <property type="entry name" value="Phage_lysozyme"/>
    <property type="match status" value="1"/>
</dbReference>
<dbReference type="GO" id="GO:0009253">
    <property type="term" value="P:peptidoglycan catabolic process"/>
    <property type="evidence" value="ECO:0007669"/>
    <property type="project" value="InterPro"/>
</dbReference>
<dbReference type="GO" id="GO:0031640">
    <property type="term" value="P:killing of cells of another organism"/>
    <property type="evidence" value="ECO:0007669"/>
    <property type="project" value="UniProtKB-KW"/>
</dbReference>